<reference evidence="2 3" key="1">
    <citation type="submission" date="2018-03" db="EMBL/GenBank/DDBJ databases">
        <title>Genomic Encyclopedia of Type Strains, Phase III (KMG-III): the genomes of soil and plant-associated and newly described type strains.</title>
        <authorList>
            <person name="Whitman W."/>
        </authorList>
    </citation>
    <scope>NUCLEOTIDE SEQUENCE [LARGE SCALE GENOMIC DNA]</scope>
    <source>
        <strain evidence="2 3">CGMCC 4.7067</strain>
    </source>
</reference>
<comment type="caution">
    <text evidence="2">The sequence shown here is derived from an EMBL/GenBank/DDBJ whole genome shotgun (WGS) entry which is preliminary data.</text>
</comment>
<feature type="region of interest" description="Disordered" evidence="1">
    <location>
        <begin position="1"/>
        <end position="48"/>
    </location>
</feature>
<name>A0A2T0UEQ8_9ACTN</name>
<organism evidence="2 3">
    <name type="scientific">Glycomyces artemisiae</name>
    <dbReference type="NCBI Taxonomy" id="1076443"/>
    <lineage>
        <taxon>Bacteria</taxon>
        <taxon>Bacillati</taxon>
        <taxon>Actinomycetota</taxon>
        <taxon>Actinomycetes</taxon>
        <taxon>Glycomycetales</taxon>
        <taxon>Glycomycetaceae</taxon>
        <taxon>Glycomyces</taxon>
    </lineage>
</organism>
<keyword evidence="3" id="KW-1185">Reference proteome</keyword>
<dbReference type="AlphaFoldDB" id="A0A2T0UEQ8"/>
<dbReference type="Proteomes" id="UP000238176">
    <property type="component" value="Unassembled WGS sequence"/>
</dbReference>
<proteinExistence type="predicted"/>
<sequence>MADHQKDTEELLAEADGYVDVPPDPVLPGHPDWVEPAAGCTPVPEEDE</sequence>
<protein>
    <submittedName>
        <fullName evidence="2">Uncharacterized protein</fullName>
    </submittedName>
</protein>
<dbReference type="EMBL" id="PVTJ01000009">
    <property type="protein sequence ID" value="PRY56426.1"/>
    <property type="molecule type" value="Genomic_DNA"/>
</dbReference>
<accession>A0A2T0UEQ8</accession>
<dbReference type="RefSeq" id="WP_181245889.1">
    <property type="nucleotide sequence ID" value="NZ_PVTJ01000009.1"/>
</dbReference>
<gene>
    <name evidence="2" type="ORF">B0I28_10975</name>
</gene>
<evidence type="ECO:0000313" key="3">
    <source>
        <dbReference type="Proteomes" id="UP000238176"/>
    </source>
</evidence>
<evidence type="ECO:0000313" key="2">
    <source>
        <dbReference type="EMBL" id="PRY56426.1"/>
    </source>
</evidence>
<evidence type="ECO:0000256" key="1">
    <source>
        <dbReference type="SAM" id="MobiDB-lite"/>
    </source>
</evidence>